<feature type="compositionally biased region" description="Polar residues" evidence="6">
    <location>
        <begin position="113"/>
        <end position="128"/>
    </location>
</feature>
<dbReference type="PANTHER" id="PTHR43133:SF8">
    <property type="entry name" value="RNA POLYMERASE SIGMA FACTOR HI_1459-RELATED"/>
    <property type="match status" value="1"/>
</dbReference>
<dbReference type="InterPro" id="IPR036388">
    <property type="entry name" value="WH-like_DNA-bd_sf"/>
</dbReference>
<dbReference type="InterPro" id="IPR039425">
    <property type="entry name" value="RNA_pol_sigma-70-like"/>
</dbReference>
<evidence type="ECO:0000256" key="3">
    <source>
        <dbReference type="ARBA" id="ARBA00023082"/>
    </source>
</evidence>
<feature type="region of interest" description="Disordered" evidence="6">
    <location>
        <begin position="99"/>
        <end position="132"/>
    </location>
</feature>
<keyword evidence="2" id="KW-0805">Transcription regulation</keyword>
<dbReference type="SUPFAM" id="SSF88659">
    <property type="entry name" value="Sigma3 and sigma4 domains of RNA polymerase sigma factors"/>
    <property type="match status" value="1"/>
</dbReference>
<dbReference type="GO" id="GO:0003677">
    <property type="term" value="F:DNA binding"/>
    <property type="evidence" value="ECO:0007669"/>
    <property type="project" value="UniProtKB-KW"/>
</dbReference>
<dbReference type="NCBIfam" id="TIGR02937">
    <property type="entry name" value="sigma70-ECF"/>
    <property type="match status" value="1"/>
</dbReference>
<name>A0A517YQ30_9BACT</name>
<accession>A0A517YQ30</accession>
<keyword evidence="4" id="KW-0238">DNA-binding</keyword>
<sequence>MAEHTSQSPADQHAQDLMLRQAAAGDGAAWASLVRNYSPRVFGLIFKQCRDKELAEEITQDTFVTIAQKLLDNQGYEERGRFESWLFLIATNRLRDEMRRRKRQARPTDMSPAASSRQDDGSMSNGISAPTWAGDESQLINLKPLKSQRPEDKLIRDEQIQRLKAAVEQLNEADQEIVYLRHTAGLSFAQIAEMQEKPIGTVLARSHRAIKKLRQLLDSPDD</sequence>
<reference evidence="9 10" key="1">
    <citation type="submission" date="2019-02" db="EMBL/GenBank/DDBJ databases">
        <title>Deep-cultivation of Planctomycetes and their phenomic and genomic characterization uncovers novel biology.</title>
        <authorList>
            <person name="Wiegand S."/>
            <person name="Jogler M."/>
            <person name="Boedeker C."/>
            <person name="Pinto D."/>
            <person name="Vollmers J."/>
            <person name="Rivas-Marin E."/>
            <person name="Kohn T."/>
            <person name="Peeters S.H."/>
            <person name="Heuer A."/>
            <person name="Rast P."/>
            <person name="Oberbeckmann S."/>
            <person name="Bunk B."/>
            <person name="Jeske O."/>
            <person name="Meyerdierks A."/>
            <person name="Storesund J.E."/>
            <person name="Kallscheuer N."/>
            <person name="Luecker S."/>
            <person name="Lage O.M."/>
            <person name="Pohl T."/>
            <person name="Merkel B.J."/>
            <person name="Hornburger P."/>
            <person name="Mueller R.-W."/>
            <person name="Bruemmer F."/>
            <person name="Labrenz M."/>
            <person name="Spormann A.M."/>
            <person name="Op den Camp H."/>
            <person name="Overmann J."/>
            <person name="Amann R."/>
            <person name="Jetten M.S.M."/>
            <person name="Mascher T."/>
            <person name="Medema M.H."/>
            <person name="Devos D.P."/>
            <person name="Kaster A.-K."/>
            <person name="Ovreas L."/>
            <person name="Rohde M."/>
            <person name="Galperin M.Y."/>
            <person name="Jogler C."/>
        </authorList>
    </citation>
    <scope>NUCLEOTIDE SEQUENCE [LARGE SCALE GENOMIC DNA]</scope>
    <source>
        <strain evidence="9 10">KS4</strain>
    </source>
</reference>
<evidence type="ECO:0000259" key="7">
    <source>
        <dbReference type="Pfam" id="PF04542"/>
    </source>
</evidence>
<dbReference type="Pfam" id="PF08281">
    <property type="entry name" value="Sigma70_r4_2"/>
    <property type="match status" value="1"/>
</dbReference>
<dbReference type="Gene3D" id="1.10.10.10">
    <property type="entry name" value="Winged helix-like DNA-binding domain superfamily/Winged helix DNA-binding domain"/>
    <property type="match status" value="1"/>
</dbReference>
<evidence type="ECO:0000256" key="6">
    <source>
        <dbReference type="SAM" id="MobiDB-lite"/>
    </source>
</evidence>
<keyword evidence="10" id="KW-1185">Reference proteome</keyword>
<feature type="domain" description="RNA polymerase sigma factor 70 region 4 type 2" evidence="8">
    <location>
        <begin position="161"/>
        <end position="213"/>
    </location>
</feature>
<dbReference type="EMBL" id="CP036425">
    <property type="protein sequence ID" value="QDU32320.1"/>
    <property type="molecule type" value="Genomic_DNA"/>
</dbReference>
<keyword evidence="5" id="KW-0804">Transcription</keyword>
<dbReference type="RefSeq" id="WP_200761461.1">
    <property type="nucleotide sequence ID" value="NZ_CP036425.1"/>
</dbReference>
<dbReference type="InterPro" id="IPR013325">
    <property type="entry name" value="RNA_pol_sigma_r2"/>
</dbReference>
<evidence type="ECO:0000256" key="1">
    <source>
        <dbReference type="ARBA" id="ARBA00010641"/>
    </source>
</evidence>
<dbReference type="PANTHER" id="PTHR43133">
    <property type="entry name" value="RNA POLYMERASE ECF-TYPE SIGMA FACTO"/>
    <property type="match status" value="1"/>
</dbReference>
<organism evidence="9 10">
    <name type="scientific">Poriferisphaera corsica</name>
    <dbReference type="NCBI Taxonomy" id="2528020"/>
    <lineage>
        <taxon>Bacteria</taxon>
        <taxon>Pseudomonadati</taxon>
        <taxon>Planctomycetota</taxon>
        <taxon>Phycisphaerae</taxon>
        <taxon>Phycisphaerales</taxon>
        <taxon>Phycisphaeraceae</taxon>
        <taxon>Poriferisphaera</taxon>
    </lineage>
</organism>
<evidence type="ECO:0000313" key="9">
    <source>
        <dbReference type="EMBL" id="QDU32320.1"/>
    </source>
</evidence>
<evidence type="ECO:0000256" key="5">
    <source>
        <dbReference type="ARBA" id="ARBA00023163"/>
    </source>
</evidence>
<proteinExistence type="inferred from homology"/>
<dbReference type="InterPro" id="IPR014284">
    <property type="entry name" value="RNA_pol_sigma-70_dom"/>
</dbReference>
<gene>
    <name evidence="9" type="primary">sigW_1</name>
    <name evidence="9" type="ORF">KS4_03520</name>
</gene>
<dbReference type="Gene3D" id="1.10.1740.10">
    <property type="match status" value="1"/>
</dbReference>
<evidence type="ECO:0000313" key="10">
    <source>
        <dbReference type="Proteomes" id="UP000317369"/>
    </source>
</evidence>
<dbReference type="AlphaFoldDB" id="A0A517YQ30"/>
<dbReference type="Pfam" id="PF04542">
    <property type="entry name" value="Sigma70_r2"/>
    <property type="match status" value="1"/>
</dbReference>
<dbReference type="GO" id="GO:0006352">
    <property type="term" value="P:DNA-templated transcription initiation"/>
    <property type="evidence" value="ECO:0007669"/>
    <property type="project" value="InterPro"/>
</dbReference>
<dbReference type="SUPFAM" id="SSF88946">
    <property type="entry name" value="Sigma2 domain of RNA polymerase sigma factors"/>
    <property type="match status" value="1"/>
</dbReference>
<dbReference type="InterPro" id="IPR007627">
    <property type="entry name" value="RNA_pol_sigma70_r2"/>
</dbReference>
<dbReference type="CDD" id="cd06171">
    <property type="entry name" value="Sigma70_r4"/>
    <property type="match status" value="1"/>
</dbReference>
<dbReference type="KEGG" id="pcor:KS4_03520"/>
<evidence type="ECO:0000256" key="2">
    <source>
        <dbReference type="ARBA" id="ARBA00023015"/>
    </source>
</evidence>
<dbReference type="GO" id="GO:0016987">
    <property type="term" value="F:sigma factor activity"/>
    <property type="evidence" value="ECO:0007669"/>
    <property type="project" value="UniProtKB-KW"/>
</dbReference>
<dbReference type="InterPro" id="IPR013324">
    <property type="entry name" value="RNA_pol_sigma_r3/r4-like"/>
</dbReference>
<keyword evidence="3" id="KW-0731">Sigma factor</keyword>
<dbReference type="Proteomes" id="UP000317369">
    <property type="component" value="Chromosome"/>
</dbReference>
<evidence type="ECO:0000256" key="4">
    <source>
        <dbReference type="ARBA" id="ARBA00023125"/>
    </source>
</evidence>
<evidence type="ECO:0000259" key="8">
    <source>
        <dbReference type="Pfam" id="PF08281"/>
    </source>
</evidence>
<feature type="domain" description="RNA polymerase sigma-70 region 2" evidence="7">
    <location>
        <begin position="33"/>
        <end position="103"/>
    </location>
</feature>
<comment type="similarity">
    <text evidence="1">Belongs to the sigma-70 factor family. ECF subfamily.</text>
</comment>
<dbReference type="InterPro" id="IPR013249">
    <property type="entry name" value="RNA_pol_sigma70_r4_t2"/>
</dbReference>
<protein>
    <submittedName>
        <fullName evidence="9">ECF RNA polymerase sigma factor SigW</fullName>
    </submittedName>
</protein>